<sequence length="106" mass="11737">MQAKLQVQRAVALLRDSLKTVTTTQPMPVWMQVVKPDVPVHMTVSHPLRISQATLISPEPFASARLKMEIIQRNDLGFDTEVVAVTSYLGAFILHHSGKLVGLTYA</sequence>
<evidence type="ECO:0000313" key="1">
    <source>
        <dbReference type="EMBL" id="KAF5343751.1"/>
    </source>
</evidence>
<protein>
    <submittedName>
        <fullName evidence="1">Uncharacterized protein</fullName>
    </submittedName>
</protein>
<dbReference type="Proteomes" id="UP000559256">
    <property type="component" value="Unassembled WGS sequence"/>
</dbReference>
<reference evidence="1 2" key="1">
    <citation type="journal article" date="2020" name="ISME J.">
        <title>Uncovering the hidden diversity of litter-decomposition mechanisms in mushroom-forming fungi.</title>
        <authorList>
            <person name="Floudas D."/>
            <person name="Bentzer J."/>
            <person name="Ahren D."/>
            <person name="Johansson T."/>
            <person name="Persson P."/>
            <person name="Tunlid A."/>
        </authorList>
    </citation>
    <scope>NUCLEOTIDE SEQUENCE [LARGE SCALE GENOMIC DNA]</scope>
    <source>
        <strain evidence="1 2">CBS 291.85</strain>
    </source>
</reference>
<proteinExistence type="predicted"/>
<gene>
    <name evidence="1" type="ORF">D9758_015345</name>
</gene>
<organism evidence="1 2">
    <name type="scientific">Tetrapyrgos nigripes</name>
    <dbReference type="NCBI Taxonomy" id="182062"/>
    <lineage>
        <taxon>Eukaryota</taxon>
        <taxon>Fungi</taxon>
        <taxon>Dikarya</taxon>
        <taxon>Basidiomycota</taxon>
        <taxon>Agaricomycotina</taxon>
        <taxon>Agaricomycetes</taxon>
        <taxon>Agaricomycetidae</taxon>
        <taxon>Agaricales</taxon>
        <taxon>Marasmiineae</taxon>
        <taxon>Marasmiaceae</taxon>
        <taxon>Tetrapyrgos</taxon>
    </lineage>
</organism>
<evidence type="ECO:0000313" key="2">
    <source>
        <dbReference type="Proteomes" id="UP000559256"/>
    </source>
</evidence>
<accession>A0A8H5FNX8</accession>
<keyword evidence="2" id="KW-1185">Reference proteome</keyword>
<dbReference type="AlphaFoldDB" id="A0A8H5FNX8"/>
<name>A0A8H5FNX8_9AGAR</name>
<dbReference type="EMBL" id="JAACJM010000134">
    <property type="protein sequence ID" value="KAF5343751.1"/>
    <property type="molecule type" value="Genomic_DNA"/>
</dbReference>
<comment type="caution">
    <text evidence="1">The sequence shown here is derived from an EMBL/GenBank/DDBJ whole genome shotgun (WGS) entry which is preliminary data.</text>
</comment>